<gene>
    <name evidence="8" type="ORF">HXW94_10430</name>
</gene>
<evidence type="ECO:0000256" key="4">
    <source>
        <dbReference type="ARBA" id="ARBA00022759"/>
    </source>
</evidence>
<keyword evidence="6" id="KW-0694">RNA-binding</keyword>
<keyword evidence="5" id="KW-0378">Hydrolase</keyword>
<dbReference type="InterPro" id="IPR038570">
    <property type="entry name" value="HicA_sf"/>
</dbReference>
<sequence length="60" mass="6900">MFEKIGYKKIGQKGSHIKMKNHSTGSVAIIPDHKELDRWTLKTILKQAEISDEEFNTKLS</sequence>
<dbReference type="SUPFAM" id="SSF54786">
    <property type="entry name" value="YcfA/nrd intein domain"/>
    <property type="match status" value="1"/>
</dbReference>
<keyword evidence="3" id="KW-0540">Nuclease</keyword>
<dbReference type="InterPro" id="IPR012933">
    <property type="entry name" value="HicA_mRNA_interferase"/>
</dbReference>
<evidence type="ECO:0000256" key="7">
    <source>
        <dbReference type="ARBA" id="ARBA00023016"/>
    </source>
</evidence>
<dbReference type="Gene3D" id="3.30.920.30">
    <property type="entry name" value="Hypothetical protein"/>
    <property type="match status" value="1"/>
</dbReference>
<evidence type="ECO:0000256" key="2">
    <source>
        <dbReference type="ARBA" id="ARBA00022649"/>
    </source>
</evidence>
<evidence type="ECO:0000313" key="8">
    <source>
        <dbReference type="EMBL" id="NWH05397.1"/>
    </source>
</evidence>
<dbReference type="GO" id="GO:0016787">
    <property type="term" value="F:hydrolase activity"/>
    <property type="evidence" value="ECO:0007669"/>
    <property type="project" value="UniProtKB-KW"/>
</dbReference>
<evidence type="ECO:0000313" key="9">
    <source>
        <dbReference type="Proteomes" id="UP000553343"/>
    </source>
</evidence>
<dbReference type="AlphaFoldDB" id="A0A850TAY9"/>
<accession>A0A850TAY9</accession>
<evidence type="ECO:0000256" key="1">
    <source>
        <dbReference type="ARBA" id="ARBA00006620"/>
    </source>
</evidence>
<dbReference type="GO" id="GO:0004519">
    <property type="term" value="F:endonuclease activity"/>
    <property type="evidence" value="ECO:0007669"/>
    <property type="project" value="UniProtKB-KW"/>
</dbReference>
<keyword evidence="2" id="KW-1277">Toxin-antitoxin system</keyword>
<name>A0A850TAY9_9BACT</name>
<evidence type="ECO:0000256" key="5">
    <source>
        <dbReference type="ARBA" id="ARBA00022801"/>
    </source>
</evidence>
<dbReference type="Pfam" id="PF07927">
    <property type="entry name" value="HicA_toxin"/>
    <property type="match status" value="1"/>
</dbReference>
<comment type="similarity">
    <text evidence="1">Belongs to the HicA mRNA interferase family.</text>
</comment>
<proteinExistence type="inferred from homology"/>
<dbReference type="GO" id="GO:0003729">
    <property type="term" value="F:mRNA binding"/>
    <property type="evidence" value="ECO:0007669"/>
    <property type="project" value="InterPro"/>
</dbReference>
<evidence type="ECO:0000256" key="6">
    <source>
        <dbReference type="ARBA" id="ARBA00022884"/>
    </source>
</evidence>
<organism evidence="8 9">
    <name type="scientific">Desulfobacter latus</name>
    <dbReference type="NCBI Taxonomy" id="2292"/>
    <lineage>
        <taxon>Bacteria</taxon>
        <taxon>Pseudomonadati</taxon>
        <taxon>Thermodesulfobacteriota</taxon>
        <taxon>Desulfobacteria</taxon>
        <taxon>Desulfobacterales</taxon>
        <taxon>Desulfobacteraceae</taxon>
        <taxon>Desulfobacter</taxon>
    </lineage>
</organism>
<keyword evidence="4" id="KW-0255">Endonuclease</keyword>
<keyword evidence="7" id="KW-0346">Stress response</keyword>
<dbReference type="EMBL" id="JACADJ010000033">
    <property type="protein sequence ID" value="NWH05397.1"/>
    <property type="molecule type" value="Genomic_DNA"/>
</dbReference>
<reference evidence="8 9" key="1">
    <citation type="submission" date="2020-06" db="EMBL/GenBank/DDBJ databases">
        <title>High-quality draft genome of sulfate reducer Desulfobacter latus type strain AcrS2 isolated from marine sediment.</title>
        <authorList>
            <person name="Hoppe M."/>
            <person name="Larsen C.K."/>
            <person name="Marshall I.P.G."/>
            <person name="Schramm A."/>
            <person name="Marietou A.G."/>
        </authorList>
    </citation>
    <scope>NUCLEOTIDE SEQUENCE [LARGE SCALE GENOMIC DNA]</scope>
    <source>
        <strain evidence="8 9">AcRS2</strain>
    </source>
</reference>
<evidence type="ECO:0000256" key="3">
    <source>
        <dbReference type="ARBA" id="ARBA00022722"/>
    </source>
</evidence>
<protein>
    <submittedName>
        <fullName evidence="8">Type II toxin-antitoxin system HicA family toxin</fullName>
    </submittedName>
</protein>
<dbReference type="RefSeq" id="WP_178366873.1">
    <property type="nucleotide sequence ID" value="NZ_JACADJ010000033.1"/>
</dbReference>
<keyword evidence="9" id="KW-1185">Reference proteome</keyword>
<dbReference type="Proteomes" id="UP000553343">
    <property type="component" value="Unassembled WGS sequence"/>
</dbReference>
<comment type="caution">
    <text evidence="8">The sequence shown here is derived from an EMBL/GenBank/DDBJ whole genome shotgun (WGS) entry which is preliminary data.</text>
</comment>